<evidence type="ECO:0000256" key="5">
    <source>
        <dbReference type="ARBA" id="ARBA00022679"/>
    </source>
</evidence>
<dbReference type="PANTHER" id="PTHR31201">
    <property type="entry name" value="OS01G0585100 PROTEIN"/>
    <property type="match status" value="1"/>
</dbReference>
<evidence type="ECO:0000256" key="1">
    <source>
        <dbReference type="ARBA" id="ARBA00004141"/>
    </source>
</evidence>
<keyword evidence="15" id="KW-1185">Reference proteome</keyword>
<dbReference type="Proteomes" id="UP000001449">
    <property type="component" value="Chromosome 17"/>
</dbReference>
<comment type="subcellular location">
    <subcellularLocation>
        <location evidence="1">Membrane</location>
        <topology evidence="1">Multi-pass membrane protein</topology>
    </subcellularLocation>
</comment>
<keyword evidence="9 13" id="KW-0472">Membrane</keyword>
<dbReference type="RefSeq" id="XP_002294374.1">
    <property type="nucleotide sequence ID" value="XM_002294338.1"/>
</dbReference>
<feature type="non-terminal residue" evidence="14">
    <location>
        <position position="1"/>
    </location>
</feature>
<reference evidence="14 15" key="1">
    <citation type="journal article" date="2004" name="Science">
        <title>The genome of the diatom Thalassiosira pseudonana: ecology, evolution, and metabolism.</title>
        <authorList>
            <person name="Armbrust E.V."/>
            <person name="Berges J.A."/>
            <person name="Bowler C."/>
            <person name="Green B.R."/>
            <person name="Martinez D."/>
            <person name="Putnam N.H."/>
            <person name="Zhou S."/>
            <person name="Allen A.E."/>
            <person name="Apt K.E."/>
            <person name="Bechner M."/>
            <person name="Brzezinski M.A."/>
            <person name="Chaal B.K."/>
            <person name="Chiovitti A."/>
            <person name="Davis A.K."/>
            <person name="Demarest M.S."/>
            <person name="Detter J.C."/>
            <person name="Glavina T."/>
            <person name="Goodstein D."/>
            <person name="Hadi M.Z."/>
            <person name="Hellsten U."/>
            <person name="Hildebrand M."/>
            <person name="Jenkins B.D."/>
            <person name="Jurka J."/>
            <person name="Kapitonov V.V."/>
            <person name="Kroger N."/>
            <person name="Lau W.W."/>
            <person name="Lane T.W."/>
            <person name="Larimer F.W."/>
            <person name="Lippmeier J.C."/>
            <person name="Lucas S."/>
            <person name="Medina M."/>
            <person name="Montsant A."/>
            <person name="Obornik M."/>
            <person name="Parker M.S."/>
            <person name="Palenik B."/>
            <person name="Pazour G.J."/>
            <person name="Richardson P.M."/>
            <person name="Rynearson T.A."/>
            <person name="Saito M.A."/>
            <person name="Schwartz D.C."/>
            <person name="Thamatrakoln K."/>
            <person name="Valentin K."/>
            <person name="Vardi A."/>
            <person name="Wilkerson F.P."/>
            <person name="Rokhsar D.S."/>
        </authorList>
    </citation>
    <scope>NUCLEOTIDE SEQUENCE [LARGE SCALE GENOMIC DNA]</scope>
    <source>
        <strain evidence="14 15">CCMP1335</strain>
    </source>
</reference>
<keyword evidence="12" id="KW-0012">Acyltransferase</keyword>
<evidence type="ECO:0000256" key="4">
    <source>
        <dbReference type="ARBA" id="ARBA00022516"/>
    </source>
</evidence>
<name>B8CE47_THAPS</name>
<evidence type="ECO:0000256" key="2">
    <source>
        <dbReference type="ARBA" id="ARBA00006675"/>
    </source>
</evidence>
<evidence type="ECO:0000256" key="12">
    <source>
        <dbReference type="ARBA" id="ARBA00023315"/>
    </source>
</evidence>
<dbReference type="InterPro" id="IPR021261">
    <property type="entry name" value="GPCAT"/>
</dbReference>
<feature type="transmembrane region" description="Helical" evidence="13">
    <location>
        <begin position="33"/>
        <end position="50"/>
    </location>
</feature>
<evidence type="ECO:0000313" key="14">
    <source>
        <dbReference type="EMBL" id="EED88208.1"/>
    </source>
</evidence>
<proteinExistence type="inferred from homology"/>
<keyword evidence="6 13" id="KW-0812">Transmembrane</keyword>
<dbReference type="HOGENOM" id="CLU_018994_3_1_1"/>
<feature type="transmembrane region" description="Helical" evidence="13">
    <location>
        <begin position="248"/>
        <end position="267"/>
    </location>
</feature>
<feature type="non-terminal residue" evidence="14">
    <location>
        <position position="278"/>
    </location>
</feature>
<keyword evidence="11" id="KW-1208">Phospholipid metabolism</keyword>
<dbReference type="EMBL" id="CM000651">
    <property type="protein sequence ID" value="EED88208.1"/>
    <property type="molecule type" value="Genomic_DNA"/>
</dbReference>
<evidence type="ECO:0000256" key="8">
    <source>
        <dbReference type="ARBA" id="ARBA00023098"/>
    </source>
</evidence>
<evidence type="ECO:0000256" key="3">
    <source>
        <dbReference type="ARBA" id="ARBA00019082"/>
    </source>
</evidence>
<dbReference type="PaxDb" id="35128-Thaps37995"/>
<dbReference type="KEGG" id="tps:THAPSDRAFT_37995"/>
<dbReference type="eggNOG" id="KOG2895">
    <property type="taxonomic scope" value="Eukaryota"/>
</dbReference>
<evidence type="ECO:0000313" key="15">
    <source>
        <dbReference type="Proteomes" id="UP000001449"/>
    </source>
</evidence>
<dbReference type="OMA" id="YIDYYGK"/>
<dbReference type="AlphaFoldDB" id="B8CE47"/>
<dbReference type="InParanoid" id="B8CE47"/>
<feature type="transmembrane region" description="Helical" evidence="13">
    <location>
        <begin position="7"/>
        <end position="27"/>
    </location>
</feature>
<gene>
    <name evidence="14" type="ORF">THAPSDRAFT_37995</name>
</gene>
<keyword evidence="10" id="KW-0594">Phospholipid biosynthesis</keyword>
<evidence type="ECO:0000256" key="11">
    <source>
        <dbReference type="ARBA" id="ARBA00023264"/>
    </source>
</evidence>
<comment type="similarity">
    <text evidence="2">Belongs to the GPC1 family.</text>
</comment>
<dbReference type="GeneID" id="7442109"/>
<dbReference type="GO" id="GO:0016746">
    <property type="term" value="F:acyltransferase activity"/>
    <property type="evidence" value="ECO:0007669"/>
    <property type="project" value="UniProtKB-KW"/>
</dbReference>
<keyword evidence="4" id="KW-0444">Lipid biosynthesis</keyword>
<feature type="transmembrane region" description="Helical" evidence="13">
    <location>
        <begin position="222"/>
        <end position="242"/>
    </location>
</feature>
<evidence type="ECO:0000256" key="6">
    <source>
        <dbReference type="ARBA" id="ARBA00022692"/>
    </source>
</evidence>
<keyword evidence="8" id="KW-0443">Lipid metabolism</keyword>
<evidence type="ECO:0000256" key="9">
    <source>
        <dbReference type="ARBA" id="ARBA00023136"/>
    </source>
</evidence>
<dbReference type="GO" id="GO:0006656">
    <property type="term" value="P:phosphatidylcholine biosynthetic process"/>
    <property type="evidence" value="ECO:0000318"/>
    <property type="project" value="GO_Central"/>
</dbReference>
<reference evidence="14 15" key="2">
    <citation type="journal article" date="2008" name="Nature">
        <title>The Phaeodactylum genome reveals the evolutionary history of diatom genomes.</title>
        <authorList>
            <person name="Bowler C."/>
            <person name="Allen A.E."/>
            <person name="Badger J.H."/>
            <person name="Grimwood J."/>
            <person name="Jabbari K."/>
            <person name="Kuo A."/>
            <person name="Maheswari U."/>
            <person name="Martens C."/>
            <person name="Maumus F."/>
            <person name="Otillar R.P."/>
            <person name="Rayko E."/>
            <person name="Salamov A."/>
            <person name="Vandepoele K."/>
            <person name="Beszteri B."/>
            <person name="Gruber A."/>
            <person name="Heijde M."/>
            <person name="Katinka M."/>
            <person name="Mock T."/>
            <person name="Valentin K."/>
            <person name="Verret F."/>
            <person name="Berges J.A."/>
            <person name="Brownlee C."/>
            <person name="Cadoret J.P."/>
            <person name="Chiovitti A."/>
            <person name="Choi C.J."/>
            <person name="Coesel S."/>
            <person name="De Martino A."/>
            <person name="Detter J.C."/>
            <person name="Durkin C."/>
            <person name="Falciatore A."/>
            <person name="Fournet J."/>
            <person name="Haruta M."/>
            <person name="Huysman M.J."/>
            <person name="Jenkins B.D."/>
            <person name="Jiroutova K."/>
            <person name="Jorgensen R.E."/>
            <person name="Joubert Y."/>
            <person name="Kaplan A."/>
            <person name="Kroger N."/>
            <person name="Kroth P.G."/>
            <person name="La Roche J."/>
            <person name="Lindquist E."/>
            <person name="Lommer M."/>
            <person name="Martin-Jezequel V."/>
            <person name="Lopez P.J."/>
            <person name="Lucas S."/>
            <person name="Mangogna M."/>
            <person name="McGinnis K."/>
            <person name="Medlin L.K."/>
            <person name="Montsant A."/>
            <person name="Oudot-Le Secq M.P."/>
            <person name="Napoli C."/>
            <person name="Obornik M."/>
            <person name="Parker M.S."/>
            <person name="Petit J.L."/>
            <person name="Porcel B.M."/>
            <person name="Poulsen N."/>
            <person name="Robison M."/>
            <person name="Rychlewski L."/>
            <person name="Rynearson T.A."/>
            <person name="Schmutz J."/>
            <person name="Shapiro H."/>
            <person name="Siaut M."/>
            <person name="Stanley M."/>
            <person name="Sussman M.R."/>
            <person name="Taylor A.R."/>
            <person name="Vardi A."/>
            <person name="von Dassow P."/>
            <person name="Vyverman W."/>
            <person name="Willis A."/>
            <person name="Wyrwicz L.S."/>
            <person name="Rokhsar D.S."/>
            <person name="Weissenbach J."/>
            <person name="Armbrust E.V."/>
            <person name="Green B.R."/>
            <person name="Van de Peer Y."/>
            <person name="Grigoriev I.V."/>
        </authorList>
    </citation>
    <scope>NUCLEOTIDE SEQUENCE [LARGE SCALE GENOMIC DNA]</scope>
    <source>
        <strain evidence="14 15">CCMP1335</strain>
    </source>
</reference>
<dbReference type="Pfam" id="PF10998">
    <property type="entry name" value="DUF2838"/>
    <property type="match status" value="1"/>
</dbReference>
<evidence type="ECO:0000256" key="7">
    <source>
        <dbReference type="ARBA" id="ARBA00022989"/>
    </source>
</evidence>
<keyword evidence="5" id="KW-0808">Transferase</keyword>
<sequence length="278" mass="32856">VVLTMDKISFVMGVLTIMVIEGVMLLAPSQMGLLYTSLLIPLMVARYILYRADLFHYFMYDFCYFSQVLLLVHMYKHPDNIKLAKCLFSISNGPLALAVVMWRNSLVFHSMDKMTSMFIHVLPSLVMFCRRWGDHLLLKEFSLYEEMDGTMTSNIIDFWWNPFCWYALWQTIYLIKTEVYSKKKLMYNASIMTSLRWMTRKKNSTSYKLLSVFGEHNQLQTFVLVQAVYTLLTFLVVPLLWYSIWLHSLYLLVIFVVALVNGAQYYFHVFAVRYIEQI</sequence>
<protein>
    <recommendedName>
        <fullName evidence="3">Glycerophosphocholine acyltransferase 1</fullName>
    </recommendedName>
</protein>
<dbReference type="PANTHER" id="PTHR31201:SF1">
    <property type="entry name" value="GLYCEROPHOSPHOCHOLINE ACYLTRANSFERASE 1"/>
    <property type="match status" value="1"/>
</dbReference>
<evidence type="ECO:0000256" key="10">
    <source>
        <dbReference type="ARBA" id="ARBA00023209"/>
    </source>
</evidence>
<evidence type="ECO:0000256" key="13">
    <source>
        <dbReference type="SAM" id="Phobius"/>
    </source>
</evidence>
<dbReference type="GO" id="GO:0016020">
    <property type="term" value="C:membrane"/>
    <property type="evidence" value="ECO:0007669"/>
    <property type="project" value="UniProtKB-SubCell"/>
</dbReference>
<organism evidence="14 15">
    <name type="scientific">Thalassiosira pseudonana</name>
    <name type="common">Marine diatom</name>
    <name type="synonym">Cyclotella nana</name>
    <dbReference type="NCBI Taxonomy" id="35128"/>
    <lineage>
        <taxon>Eukaryota</taxon>
        <taxon>Sar</taxon>
        <taxon>Stramenopiles</taxon>
        <taxon>Ochrophyta</taxon>
        <taxon>Bacillariophyta</taxon>
        <taxon>Coscinodiscophyceae</taxon>
        <taxon>Thalassiosirophycidae</taxon>
        <taxon>Thalassiosirales</taxon>
        <taxon>Thalassiosiraceae</taxon>
        <taxon>Thalassiosira</taxon>
    </lineage>
</organism>
<accession>B8CE47</accession>
<keyword evidence="7 13" id="KW-1133">Transmembrane helix</keyword>